<dbReference type="EMBL" id="CAJVPW010009455">
    <property type="protein sequence ID" value="CAG8605534.1"/>
    <property type="molecule type" value="Genomic_DNA"/>
</dbReference>
<feature type="non-terminal residue" evidence="1">
    <location>
        <position position="1"/>
    </location>
</feature>
<proteinExistence type="predicted"/>
<comment type="caution">
    <text evidence="1">The sequence shown here is derived from an EMBL/GenBank/DDBJ whole genome shotgun (WGS) entry which is preliminary data.</text>
</comment>
<dbReference type="Proteomes" id="UP000789366">
    <property type="component" value="Unassembled WGS sequence"/>
</dbReference>
<evidence type="ECO:0000313" key="2">
    <source>
        <dbReference type="Proteomes" id="UP000789366"/>
    </source>
</evidence>
<protein>
    <submittedName>
        <fullName evidence="1">10997_t:CDS:1</fullName>
    </submittedName>
</protein>
<name>A0ACA9MPD7_9GLOM</name>
<reference evidence="1" key="1">
    <citation type="submission" date="2021-06" db="EMBL/GenBank/DDBJ databases">
        <authorList>
            <person name="Kallberg Y."/>
            <person name="Tangrot J."/>
            <person name="Rosling A."/>
        </authorList>
    </citation>
    <scope>NUCLEOTIDE SEQUENCE</scope>
    <source>
        <strain evidence="1">28 12/20/2015</strain>
    </source>
</reference>
<organism evidence="1 2">
    <name type="scientific">Cetraspora pellucida</name>
    <dbReference type="NCBI Taxonomy" id="1433469"/>
    <lineage>
        <taxon>Eukaryota</taxon>
        <taxon>Fungi</taxon>
        <taxon>Fungi incertae sedis</taxon>
        <taxon>Mucoromycota</taxon>
        <taxon>Glomeromycotina</taxon>
        <taxon>Glomeromycetes</taxon>
        <taxon>Diversisporales</taxon>
        <taxon>Gigasporaceae</taxon>
        <taxon>Cetraspora</taxon>
    </lineage>
</organism>
<evidence type="ECO:0000313" key="1">
    <source>
        <dbReference type="EMBL" id="CAG8605534.1"/>
    </source>
</evidence>
<accession>A0ACA9MPD7</accession>
<sequence>AKEPKKVKIDLYTLEIEHTLPLFKVDHTTIMLEVEKVLSNLKVGITSPTLETKKTSSTLEVNITFSSLTDVKFALSISVSELNTVNDAFIEDVNDESQATLKSLLNEVEILNLYTKTLLFSEAIFTLQSLQQFQKLEHNEAIHHATPLRNQFEIAFSVSKTAINIVLKTNSDEECNSNNSYDNTNKNDIKNELDKVVPLQQQLISQITDSKVVKICGASFKKRIKSFVEVSDRRVNDQIINNSETSSQA</sequence>
<keyword evidence="2" id="KW-1185">Reference proteome</keyword>
<gene>
    <name evidence="1" type="ORF">SPELUC_LOCUS7297</name>
</gene>